<evidence type="ECO:0000313" key="4">
    <source>
        <dbReference type="EMBL" id="HIQ79157.1"/>
    </source>
</evidence>
<evidence type="ECO:0000256" key="1">
    <source>
        <dbReference type="ARBA" id="ARBA00022729"/>
    </source>
</evidence>
<dbReference type="PROSITE" id="PS51257">
    <property type="entry name" value="PROKAR_LIPOPROTEIN"/>
    <property type="match status" value="1"/>
</dbReference>
<evidence type="ECO:0000256" key="2">
    <source>
        <dbReference type="SAM" id="MobiDB-lite"/>
    </source>
</evidence>
<comment type="caution">
    <text evidence="4">The sequence shown here is derived from an EMBL/GenBank/DDBJ whole genome shotgun (WGS) entry which is preliminary data.</text>
</comment>
<organism evidence="4 5">
    <name type="scientific">Candidatus Scatomorpha intestinavium</name>
    <dbReference type="NCBI Taxonomy" id="2840922"/>
    <lineage>
        <taxon>Bacteria</taxon>
        <taxon>Bacillati</taxon>
        <taxon>Bacillota</taxon>
        <taxon>Clostridia</taxon>
        <taxon>Eubacteriales</taxon>
        <taxon>Candidatus Scatomorpha</taxon>
    </lineage>
</organism>
<dbReference type="Pfam" id="PF13517">
    <property type="entry name" value="FG-GAP_3"/>
    <property type="match status" value="2"/>
</dbReference>
<name>A0A9D0ZFH4_9FIRM</name>
<evidence type="ECO:0000256" key="3">
    <source>
        <dbReference type="SAM" id="SignalP"/>
    </source>
</evidence>
<dbReference type="SUPFAM" id="SSF69318">
    <property type="entry name" value="Integrin alpha N-terminal domain"/>
    <property type="match status" value="1"/>
</dbReference>
<dbReference type="PANTHER" id="PTHR44103:SF1">
    <property type="entry name" value="PROPROTEIN CONVERTASE P"/>
    <property type="match status" value="1"/>
</dbReference>
<dbReference type="Gene3D" id="2.130.10.130">
    <property type="entry name" value="Integrin alpha, N-terminal"/>
    <property type="match status" value="2"/>
</dbReference>
<dbReference type="InterPro" id="IPR028994">
    <property type="entry name" value="Integrin_alpha_N"/>
</dbReference>
<dbReference type="Proteomes" id="UP000824262">
    <property type="component" value="Unassembled WGS sequence"/>
</dbReference>
<evidence type="ECO:0000313" key="5">
    <source>
        <dbReference type="Proteomes" id="UP000824262"/>
    </source>
</evidence>
<gene>
    <name evidence="4" type="ORF">IAB77_07855</name>
</gene>
<dbReference type="InterPro" id="IPR013517">
    <property type="entry name" value="FG-GAP"/>
</dbReference>
<reference evidence="4" key="1">
    <citation type="submission" date="2020-10" db="EMBL/GenBank/DDBJ databases">
        <authorList>
            <person name="Gilroy R."/>
        </authorList>
    </citation>
    <scope>NUCLEOTIDE SEQUENCE</scope>
    <source>
        <strain evidence="4">ChiBcolR7-354</strain>
    </source>
</reference>
<reference evidence="4" key="2">
    <citation type="journal article" date="2021" name="PeerJ">
        <title>Extensive microbial diversity within the chicken gut microbiome revealed by metagenomics and culture.</title>
        <authorList>
            <person name="Gilroy R."/>
            <person name="Ravi A."/>
            <person name="Getino M."/>
            <person name="Pursley I."/>
            <person name="Horton D.L."/>
            <person name="Alikhan N.F."/>
            <person name="Baker D."/>
            <person name="Gharbi K."/>
            <person name="Hall N."/>
            <person name="Watson M."/>
            <person name="Adriaenssens E.M."/>
            <person name="Foster-Nyarko E."/>
            <person name="Jarju S."/>
            <person name="Secka A."/>
            <person name="Antonio M."/>
            <person name="Oren A."/>
            <person name="Chaudhuri R.R."/>
            <person name="La Ragione R."/>
            <person name="Hildebrand F."/>
            <person name="Pallen M.J."/>
        </authorList>
    </citation>
    <scope>NUCLEOTIDE SEQUENCE</scope>
    <source>
        <strain evidence="4">ChiBcolR7-354</strain>
    </source>
</reference>
<dbReference type="PANTHER" id="PTHR44103">
    <property type="entry name" value="PROPROTEIN CONVERTASE P"/>
    <property type="match status" value="1"/>
</dbReference>
<feature type="chain" id="PRO_5039104759" evidence="3">
    <location>
        <begin position="20"/>
        <end position="998"/>
    </location>
</feature>
<feature type="region of interest" description="Disordered" evidence="2">
    <location>
        <begin position="25"/>
        <end position="44"/>
    </location>
</feature>
<proteinExistence type="predicted"/>
<feature type="signal peptide" evidence="3">
    <location>
        <begin position="1"/>
        <end position="19"/>
    </location>
</feature>
<dbReference type="AlphaFoldDB" id="A0A9D0ZFH4"/>
<dbReference type="EMBL" id="DVGA01000082">
    <property type="protein sequence ID" value="HIQ79157.1"/>
    <property type="molecule type" value="Genomic_DNA"/>
</dbReference>
<protein>
    <submittedName>
        <fullName evidence="4">VCBS repeat-containing protein</fullName>
    </submittedName>
</protein>
<keyword evidence="1 3" id="KW-0732">Signal</keyword>
<sequence length="998" mass="104342">MKRTAAVLLCIFFALGLLAGCGSEPGTEPEQGGTVTGDQGDSALPAAGLTQTSSDASENILRAAVLYDGSDGSSAYQDLYSRLAQPLLLNFEAEAVDISGDYSLEGFDMVYPHESIAASAFADGAREAIVDFVSAGGSVFLDNSFYSFFDEDFLGAEDFSQLAAFPSDVEYPDVGDDLSELQYIMRSYLELIAEYAGGGTLDLGVAMDCSTAVPLALSGGYALAAVNAYGSGYVYFASALLPGDYSVAGMSLVRRGNAEGPVGTDLGAARLIENAFAAFVSKRTYGYALWRVYGVYGAPAMSWQAAIEDSGTITGSAAEDFAALCREYGQAPSFSMARSVYTRYLRAESVSTLLSESGSVLSFSMDLYESGYSSGTHAVAGDSYLTLAEFPDSGGYAEHSGLSAGAYPCVYDLDGDGTPDLLCGSSDGKLWLFRGEGYNGRLLTDEGEALAGPDGEELSVPGASAPTVADVDGDGIADILCGGSHGQIYLFRGLAEGGFAQGELFYEAALDGRALPEYGDLNGDGINDLVIGSDCGELLVVYGSAEGFVSSPVGISVFGVDGDWYAPRIYDMNGDEIADLAVGTSEGYVAILTGDGQGGFSSAGCIELDEQNADGNYHAKFGENCAPCFADINGDGHTDLVCGSLEYGLSYPIDSEYFPYRDELLGLVSGISDSGWYMGLHFYAGFDASPERESYELSAQIDAMRLYGAAYGQTGAGLHAGASGAGEPSQTFLSLYDGGMLWCAGLSGEVTDPGAEKVLSLPFYLTRGGEETILLLDSSPVLENEAWAETAGTLGLPILLEAELWETEALDERVAAAADFAAAYGYSFVTEYQLMYAIAAAENLDVDVMGNSASGFDIELVGSGVTNATALYSGVYQTSCGVRVSLGEGLSGLELAVDADVWRRDGNELYIGLNRPVRIYESSEEAEPHLTRVNLPATLSVHEGGASVLFDRGGMMQVETSVPASTSSSGWTSEPSASGGTIFTKYASSPGSILISYD</sequence>
<accession>A0A9D0ZFH4</accession>